<protein>
    <submittedName>
        <fullName evidence="1">Uncharacterized protein</fullName>
    </submittedName>
</protein>
<accession>A0A1J4JZB5</accession>
<name>A0A1J4JZB5_9EUKA</name>
<dbReference type="InterPro" id="IPR016024">
    <property type="entry name" value="ARM-type_fold"/>
</dbReference>
<dbReference type="Proteomes" id="UP000179807">
    <property type="component" value="Unassembled WGS sequence"/>
</dbReference>
<evidence type="ECO:0000313" key="1">
    <source>
        <dbReference type="EMBL" id="OHT02597.1"/>
    </source>
</evidence>
<gene>
    <name evidence="1" type="ORF">TRFO_07006</name>
</gene>
<dbReference type="GeneID" id="94828140"/>
<dbReference type="VEuPathDB" id="TrichDB:TRFO_07006"/>
<proteinExistence type="predicted"/>
<evidence type="ECO:0000313" key="2">
    <source>
        <dbReference type="Proteomes" id="UP000179807"/>
    </source>
</evidence>
<comment type="caution">
    <text evidence="1">The sequence shown here is derived from an EMBL/GenBank/DDBJ whole genome shotgun (WGS) entry which is preliminary data.</text>
</comment>
<dbReference type="SUPFAM" id="SSF48371">
    <property type="entry name" value="ARM repeat"/>
    <property type="match status" value="1"/>
</dbReference>
<dbReference type="AlphaFoldDB" id="A0A1J4JZB5"/>
<organism evidence="1 2">
    <name type="scientific">Tritrichomonas foetus</name>
    <dbReference type="NCBI Taxonomy" id="1144522"/>
    <lineage>
        <taxon>Eukaryota</taxon>
        <taxon>Metamonada</taxon>
        <taxon>Parabasalia</taxon>
        <taxon>Tritrichomonadida</taxon>
        <taxon>Tritrichomonadidae</taxon>
        <taxon>Tritrichomonas</taxon>
    </lineage>
</organism>
<reference evidence="1" key="1">
    <citation type="submission" date="2016-10" db="EMBL/GenBank/DDBJ databases">
        <authorList>
            <person name="Benchimol M."/>
            <person name="Almeida L.G."/>
            <person name="Vasconcelos A.T."/>
            <person name="Perreira-Neves A."/>
            <person name="Rosa I.A."/>
            <person name="Tasca T."/>
            <person name="Bogo M.R."/>
            <person name="de Souza W."/>
        </authorList>
    </citation>
    <scope>NUCLEOTIDE SEQUENCE [LARGE SCALE GENOMIC DNA]</scope>
    <source>
        <strain evidence="1">K</strain>
    </source>
</reference>
<keyword evidence="2" id="KW-1185">Reference proteome</keyword>
<dbReference type="RefSeq" id="XP_068355733.1">
    <property type="nucleotide sequence ID" value="XM_068493436.1"/>
</dbReference>
<sequence>MLESYKPCEIINHLDFFISLHDSDDFNSQSNSYFSDKNMDKFDYFFWYNNLQFASDETTMNSLLHDFLIHHVHCRINFTEKFDQCFSQILYIISNRAIFPFSARIKCFRLILQIIYKSHSFRKYLVKKGIIRLLTPFIMHPSFSFIDDTVYSIQIVSSLTNISNNLNNNLISLILPKLTDIFTLTTLCNILSMNNKSMIHSLCNVLINITHQKKLPFKNIHSFLLFANEIITHTQNEIIINKVLTFILNLSKNKQAEFSDFVFRGIEIKNKKMNLIEFMNDALLVNKEDDKILILKIFRRLLNQTNYFYFNFKNILLNFSKNLNVNSKILYYTIKLLYHFAKYVIQEENKVKYISNTFSHSKVQISLNISNPFPIQKRYNIDYDILHNCEENEHQNTLECNIEPNIQHCEEFKTENDDRVYSSIMEMFTGILKNNNILANLFEILKLNSNVSFLTKSITILLINELFQIVPNQVLSNFIDINVIETLCLLLEAEFGNEKYAVLLSLIQKIIQSEIELKNEEKLQFISQLTNTDLLNAILKENIYNDDDIFMFVNSK</sequence>
<dbReference type="EMBL" id="MLAK01000860">
    <property type="protein sequence ID" value="OHT02597.1"/>
    <property type="molecule type" value="Genomic_DNA"/>
</dbReference>